<name>A0A1M5URA0_9EURY</name>
<dbReference type="Proteomes" id="UP000184357">
    <property type="component" value="Unassembled WGS sequence"/>
</dbReference>
<reference evidence="2 3" key="1">
    <citation type="submission" date="2016-11" db="EMBL/GenBank/DDBJ databases">
        <authorList>
            <person name="Jaros S."/>
            <person name="Januszkiewicz K."/>
            <person name="Wedrychowicz H."/>
        </authorList>
    </citation>
    <scope>NUCLEOTIDE SEQUENCE [LARGE SCALE GENOMIC DNA]</scope>
    <source>
        <strain evidence="2 3">DSM 9297</strain>
    </source>
</reference>
<sequence>MPDYPIPKRTTDEQLLKVVQGYYSTGGHNNPVSSTEVDDIIGTSDVTGRQTSFLEEIGIVGKDGRQRMLTDSGSDIGEALMGNNEDLAREKFRTLLNDWEFTEKITGFVEMGDEPTDEALTQYIKSNASSDDARGISALVDLLVWSDILEKNDSGDYITANDPVTASDPDHESGQTPSNPRQGDQDTKKDSSAQEQSQFQSNGSDQFNISFEFSADDDPQDIEETITAARRAIELDLSDD</sequence>
<protein>
    <recommendedName>
        <fullName evidence="4">DUF5343 domain-containing protein</fullName>
    </recommendedName>
</protein>
<evidence type="ECO:0000256" key="1">
    <source>
        <dbReference type="SAM" id="MobiDB-lite"/>
    </source>
</evidence>
<evidence type="ECO:0000313" key="3">
    <source>
        <dbReference type="Proteomes" id="UP000184357"/>
    </source>
</evidence>
<proteinExistence type="predicted"/>
<feature type="compositionally biased region" description="Basic and acidic residues" evidence="1">
    <location>
        <begin position="183"/>
        <end position="192"/>
    </location>
</feature>
<dbReference type="AlphaFoldDB" id="A0A1M5URA0"/>
<dbReference type="RefSeq" id="WP_143165464.1">
    <property type="nucleotide sequence ID" value="NZ_FQWV01000012.1"/>
</dbReference>
<organism evidence="2 3">
    <name type="scientific">Halobaculum gomorrense</name>
    <dbReference type="NCBI Taxonomy" id="43928"/>
    <lineage>
        <taxon>Archaea</taxon>
        <taxon>Methanobacteriati</taxon>
        <taxon>Methanobacteriota</taxon>
        <taxon>Stenosarchaea group</taxon>
        <taxon>Halobacteria</taxon>
        <taxon>Halobacteriales</taxon>
        <taxon>Haloferacaceae</taxon>
        <taxon>Halobaculum</taxon>
    </lineage>
</organism>
<keyword evidence="3" id="KW-1185">Reference proteome</keyword>
<feature type="region of interest" description="Disordered" evidence="1">
    <location>
        <begin position="159"/>
        <end position="220"/>
    </location>
</feature>
<evidence type="ECO:0000313" key="2">
    <source>
        <dbReference type="EMBL" id="SHH65509.1"/>
    </source>
</evidence>
<feature type="compositionally biased region" description="Polar residues" evidence="1">
    <location>
        <begin position="193"/>
        <end position="211"/>
    </location>
</feature>
<dbReference type="EMBL" id="FQWV01000012">
    <property type="protein sequence ID" value="SHH65509.1"/>
    <property type="molecule type" value="Genomic_DNA"/>
</dbReference>
<gene>
    <name evidence="2" type="ORF">SAMN05443636_3101</name>
</gene>
<evidence type="ECO:0008006" key="4">
    <source>
        <dbReference type="Google" id="ProtNLM"/>
    </source>
</evidence>
<accession>A0A1M5URA0</accession>
<dbReference type="STRING" id="43928.SAMN05443636_3101"/>
<dbReference type="OrthoDB" id="343223at2157"/>